<feature type="region of interest" description="Disordered" evidence="1">
    <location>
        <begin position="1"/>
        <end position="21"/>
    </location>
</feature>
<keyword evidence="2" id="KW-1133">Transmembrane helix</keyword>
<proteinExistence type="predicted"/>
<protein>
    <submittedName>
        <fullName evidence="3">Uncharacterized protein</fullName>
    </submittedName>
</protein>
<evidence type="ECO:0000256" key="2">
    <source>
        <dbReference type="SAM" id="Phobius"/>
    </source>
</evidence>
<reference evidence="3" key="1">
    <citation type="journal article" date="2020" name="Nature">
        <title>Giant virus diversity and host interactions through global metagenomics.</title>
        <authorList>
            <person name="Schulz F."/>
            <person name="Roux S."/>
            <person name="Paez-Espino D."/>
            <person name="Jungbluth S."/>
            <person name="Walsh D.A."/>
            <person name="Denef V.J."/>
            <person name="McMahon K.D."/>
            <person name="Konstantinidis K.T."/>
            <person name="Eloe-Fadrosh E.A."/>
            <person name="Kyrpides N.C."/>
            <person name="Woyke T."/>
        </authorList>
    </citation>
    <scope>NUCLEOTIDE SEQUENCE</scope>
    <source>
        <strain evidence="3">GVMAG-M-3300020166-18</strain>
    </source>
</reference>
<name>A0A6C0BY98_9ZZZZ</name>
<evidence type="ECO:0000256" key="1">
    <source>
        <dbReference type="SAM" id="MobiDB-lite"/>
    </source>
</evidence>
<feature type="transmembrane region" description="Helical" evidence="2">
    <location>
        <begin position="167"/>
        <end position="185"/>
    </location>
</feature>
<keyword evidence="2" id="KW-0472">Membrane</keyword>
<dbReference type="EMBL" id="MN739271">
    <property type="protein sequence ID" value="QHS96519.1"/>
    <property type="molecule type" value="Genomic_DNA"/>
</dbReference>
<feature type="region of interest" description="Disordered" evidence="1">
    <location>
        <begin position="114"/>
        <end position="133"/>
    </location>
</feature>
<dbReference type="AlphaFoldDB" id="A0A6C0BY98"/>
<sequence length="192" mass="22383">MSSFVNAAPFENENNNIEKKRLSKTLKKPIPKLPKIQLSSMEDEENNLADFRPPPLPVVFVKEGVDNEEKEGFSNEASSEYVSEYPQKYDEKPLSKMQQYKQFVANIQNNIQPINSDTPQERCPEHYSSMDDGRKNYQKQLNEKIDYMIKMLEDQRSEKTEGVMEDVMLFSFIGIFTIFLVESFTKVGKYVR</sequence>
<evidence type="ECO:0000313" key="3">
    <source>
        <dbReference type="EMBL" id="QHS96519.1"/>
    </source>
</evidence>
<keyword evidence="2" id="KW-0812">Transmembrane</keyword>
<feature type="compositionally biased region" description="Basic and acidic residues" evidence="1">
    <location>
        <begin position="119"/>
        <end position="133"/>
    </location>
</feature>
<organism evidence="3">
    <name type="scientific">viral metagenome</name>
    <dbReference type="NCBI Taxonomy" id="1070528"/>
    <lineage>
        <taxon>unclassified sequences</taxon>
        <taxon>metagenomes</taxon>
        <taxon>organismal metagenomes</taxon>
    </lineage>
</organism>
<accession>A0A6C0BY98</accession>